<keyword evidence="3" id="KW-0805">Transcription regulation</keyword>
<evidence type="ECO:0000256" key="4">
    <source>
        <dbReference type="ARBA" id="ARBA00023125"/>
    </source>
</evidence>
<dbReference type="FunFam" id="3.40.50.300:FF:000006">
    <property type="entry name" value="DNA-binding transcriptional regulator NtrC"/>
    <property type="match status" value="1"/>
</dbReference>
<dbReference type="InterPro" id="IPR002197">
    <property type="entry name" value="HTH_Fis"/>
</dbReference>
<name>A0A081C913_VECG1</name>
<evidence type="ECO:0000256" key="1">
    <source>
        <dbReference type="ARBA" id="ARBA00022741"/>
    </source>
</evidence>
<dbReference type="SMART" id="SM00448">
    <property type="entry name" value="REC"/>
    <property type="match status" value="1"/>
</dbReference>
<proteinExistence type="predicted"/>
<dbReference type="SUPFAM" id="SSF52540">
    <property type="entry name" value="P-loop containing nucleoside triphosphate hydrolases"/>
    <property type="match status" value="1"/>
</dbReference>
<dbReference type="Gene3D" id="1.10.10.60">
    <property type="entry name" value="Homeodomain-like"/>
    <property type="match status" value="1"/>
</dbReference>
<gene>
    <name evidence="9" type="ORF">U27_00966</name>
</gene>
<dbReference type="CDD" id="cd00009">
    <property type="entry name" value="AAA"/>
    <property type="match status" value="1"/>
</dbReference>
<dbReference type="GO" id="GO:0043565">
    <property type="term" value="F:sequence-specific DNA binding"/>
    <property type="evidence" value="ECO:0007669"/>
    <property type="project" value="InterPro"/>
</dbReference>
<dbReference type="Pfam" id="PF02954">
    <property type="entry name" value="HTH_8"/>
    <property type="match status" value="1"/>
</dbReference>
<dbReference type="PROSITE" id="PS00676">
    <property type="entry name" value="SIGMA54_INTERACT_2"/>
    <property type="match status" value="1"/>
</dbReference>
<dbReference type="PROSITE" id="PS00675">
    <property type="entry name" value="SIGMA54_INTERACT_1"/>
    <property type="match status" value="1"/>
</dbReference>
<dbReference type="InterPro" id="IPR011006">
    <property type="entry name" value="CheY-like_superfamily"/>
</dbReference>
<dbReference type="InterPro" id="IPR025943">
    <property type="entry name" value="Sigma_54_int_dom_ATP-bd_2"/>
</dbReference>
<evidence type="ECO:0000313" key="10">
    <source>
        <dbReference type="Proteomes" id="UP000030661"/>
    </source>
</evidence>
<feature type="domain" description="Sigma-54 factor interaction" evidence="7">
    <location>
        <begin position="134"/>
        <end position="363"/>
    </location>
</feature>
<dbReference type="InterPro" id="IPR025662">
    <property type="entry name" value="Sigma_54_int_dom_ATP-bd_1"/>
</dbReference>
<dbReference type="HOGENOM" id="CLU_000445_0_6_0"/>
<evidence type="ECO:0000256" key="6">
    <source>
        <dbReference type="PROSITE-ProRule" id="PRU00169"/>
    </source>
</evidence>
<dbReference type="GO" id="GO:0006355">
    <property type="term" value="P:regulation of DNA-templated transcription"/>
    <property type="evidence" value="ECO:0007669"/>
    <property type="project" value="InterPro"/>
</dbReference>
<dbReference type="InterPro" id="IPR009057">
    <property type="entry name" value="Homeodomain-like_sf"/>
</dbReference>
<dbReference type="STRING" id="1499967.U27_00966"/>
<reference evidence="9" key="1">
    <citation type="journal article" date="2015" name="PeerJ">
        <title>First genomic representation of candidate bacterial phylum KSB3 points to enhanced environmental sensing as a trigger of wastewater bulking.</title>
        <authorList>
            <person name="Sekiguchi Y."/>
            <person name="Ohashi A."/>
            <person name="Parks D.H."/>
            <person name="Yamauchi T."/>
            <person name="Tyson G.W."/>
            <person name="Hugenholtz P."/>
        </authorList>
    </citation>
    <scope>NUCLEOTIDE SEQUENCE [LARGE SCALE GENOMIC DNA]</scope>
</reference>
<dbReference type="SMART" id="SM00382">
    <property type="entry name" value="AAA"/>
    <property type="match status" value="1"/>
</dbReference>
<evidence type="ECO:0000256" key="3">
    <source>
        <dbReference type="ARBA" id="ARBA00023015"/>
    </source>
</evidence>
<dbReference type="InterPro" id="IPR001789">
    <property type="entry name" value="Sig_transdc_resp-reg_receiver"/>
</dbReference>
<protein>
    <submittedName>
        <fullName evidence="9">Two component, sigma54 specific, transcriptional regulator, Fis family</fullName>
    </submittedName>
</protein>
<dbReference type="SUPFAM" id="SSF46689">
    <property type="entry name" value="Homeodomain-like"/>
    <property type="match status" value="1"/>
</dbReference>
<dbReference type="PANTHER" id="PTHR32071">
    <property type="entry name" value="TRANSCRIPTIONAL REGULATORY PROTEIN"/>
    <property type="match status" value="1"/>
</dbReference>
<keyword evidence="2" id="KW-0067">ATP-binding</keyword>
<dbReference type="Pfam" id="PF00158">
    <property type="entry name" value="Sigma54_activat"/>
    <property type="match status" value="1"/>
</dbReference>
<keyword evidence="1" id="KW-0547">Nucleotide-binding</keyword>
<dbReference type="Gene3D" id="1.10.8.60">
    <property type="match status" value="1"/>
</dbReference>
<sequence>MSYTILLIDDEEEMCLSLADVLSMKGYSVRYTTDPLDVPRMLAHEKFDLLIMDIKMPKMSGIDLLNVIKTRNPAIAVIMITGYPTIENAVQAMKYGALNFYVKPLKLTKLLQEIQELAAKSERKRTQQPSHHPIVTREAAVQDILDTIAGAAPTSAPVLITGESGTGKELVANSLHQLSPRRDKPFVKVNCAALPENLLESELFGHEKGAFTGAVKERKGRFELAHTGTILLDEIGDMSLKTQAKILRVLQEQEFERVGGVHTIKTDSRVIAATNKHLKKLIEAHTFREDLYYRLSVITIHLPPLRERPKDILPLTDYFIAHYNSIYQKQIQGVSQEVQWFLSIHKWPGNVRELKNCIERAVIFCQQDVIGIEHLAAQYKEIIATPTAADYEQTLENLNRDMILDALGKSKGVKKKAADLLNINRRTLYNRMKKFGIDA</sequence>
<accession>A0A081C913</accession>
<evidence type="ECO:0000256" key="2">
    <source>
        <dbReference type="ARBA" id="ARBA00022840"/>
    </source>
</evidence>
<feature type="domain" description="Response regulatory" evidence="8">
    <location>
        <begin position="4"/>
        <end position="118"/>
    </location>
</feature>
<dbReference type="PROSITE" id="PS50045">
    <property type="entry name" value="SIGMA54_INTERACT_4"/>
    <property type="match status" value="1"/>
</dbReference>
<keyword evidence="10" id="KW-1185">Reference proteome</keyword>
<dbReference type="InterPro" id="IPR025944">
    <property type="entry name" value="Sigma_54_int_dom_CS"/>
</dbReference>
<dbReference type="PROSITE" id="PS50110">
    <property type="entry name" value="RESPONSE_REGULATORY"/>
    <property type="match status" value="1"/>
</dbReference>
<dbReference type="Proteomes" id="UP000030661">
    <property type="component" value="Unassembled WGS sequence"/>
</dbReference>
<dbReference type="InterPro" id="IPR027417">
    <property type="entry name" value="P-loop_NTPase"/>
</dbReference>
<dbReference type="EMBL" id="DF820476">
    <property type="protein sequence ID" value="GAK61068.1"/>
    <property type="molecule type" value="Genomic_DNA"/>
</dbReference>
<keyword evidence="6" id="KW-0597">Phosphoprotein</keyword>
<dbReference type="InterPro" id="IPR058031">
    <property type="entry name" value="AAA_lid_NorR"/>
</dbReference>
<dbReference type="PRINTS" id="PR01590">
    <property type="entry name" value="HTHFIS"/>
</dbReference>
<evidence type="ECO:0000313" key="9">
    <source>
        <dbReference type="EMBL" id="GAK61068.1"/>
    </source>
</evidence>
<keyword evidence="4" id="KW-0238">DNA-binding</keyword>
<dbReference type="AlphaFoldDB" id="A0A081C913"/>
<dbReference type="InterPro" id="IPR003593">
    <property type="entry name" value="AAA+_ATPase"/>
</dbReference>
<feature type="modified residue" description="4-aspartylphosphate" evidence="6">
    <location>
        <position position="53"/>
    </location>
</feature>
<keyword evidence="5" id="KW-0804">Transcription</keyword>
<dbReference type="PROSITE" id="PS00688">
    <property type="entry name" value="SIGMA54_INTERACT_3"/>
    <property type="match status" value="1"/>
</dbReference>
<dbReference type="InterPro" id="IPR002078">
    <property type="entry name" value="Sigma_54_int"/>
</dbReference>
<dbReference type="Gene3D" id="3.40.50.300">
    <property type="entry name" value="P-loop containing nucleotide triphosphate hydrolases"/>
    <property type="match status" value="1"/>
</dbReference>
<dbReference type="Pfam" id="PF00072">
    <property type="entry name" value="Response_reg"/>
    <property type="match status" value="1"/>
</dbReference>
<dbReference type="Gene3D" id="3.40.50.2300">
    <property type="match status" value="1"/>
</dbReference>
<dbReference type="SUPFAM" id="SSF52172">
    <property type="entry name" value="CheY-like"/>
    <property type="match status" value="1"/>
</dbReference>
<organism evidence="9">
    <name type="scientific">Vecturithrix granuli</name>
    <dbReference type="NCBI Taxonomy" id="1499967"/>
    <lineage>
        <taxon>Bacteria</taxon>
        <taxon>Candidatus Moduliflexota</taxon>
        <taxon>Candidatus Vecturitrichia</taxon>
        <taxon>Candidatus Vecturitrichales</taxon>
        <taxon>Candidatus Vecturitrichaceae</taxon>
        <taxon>Candidatus Vecturithrix</taxon>
    </lineage>
</organism>
<dbReference type="GO" id="GO:0000160">
    <property type="term" value="P:phosphorelay signal transduction system"/>
    <property type="evidence" value="ECO:0007669"/>
    <property type="project" value="InterPro"/>
</dbReference>
<dbReference type="GO" id="GO:0005524">
    <property type="term" value="F:ATP binding"/>
    <property type="evidence" value="ECO:0007669"/>
    <property type="project" value="UniProtKB-KW"/>
</dbReference>
<evidence type="ECO:0000259" key="7">
    <source>
        <dbReference type="PROSITE" id="PS50045"/>
    </source>
</evidence>
<dbReference type="eggNOG" id="COG2204">
    <property type="taxonomic scope" value="Bacteria"/>
</dbReference>
<evidence type="ECO:0000259" key="8">
    <source>
        <dbReference type="PROSITE" id="PS50110"/>
    </source>
</evidence>
<evidence type="ECO:0000256" key="5">
    <source>
        <dbReference type="ARBA" id="ARBA00023163"/>
    </source>
</evidence>
<dbReference type="Pfam" id="PF25601">
    <property type="entry name" value="AAA_lid_14"/>
    <property type="match status" value="1"/>
</dbReference>